<evidence type="ECO:0000313" key="3">
    <source>
        <dbReference type="Proteomes" id="UP000294933"/>
    </source>
</evidence>
<name>A0A4Y7PS61_9AGAM</name>
<dbReference type="Proteomes" id="UP000294933">
    <property type="component" value="Unassembled WGS sequence"/>
</dbReference>
<evidence type="ECO:0000256" key="1">
    <source>
        <dbReference type="SAM" id="MobiDB-lite"/>
    </source>
</evidence>
<organism evidence="2 3">
    <name type="scientific">Rickenella mellea</name>
    <dbReference type="NCBI Taxonomy" id="50990"/>
    <lineage>
        <taxon>Eukaryota</taxon>
        <taxon>Fungi</taxon>
        <taxon>Dikarya</taxon>
        <taxon>Basidiomycota</taxon>
        <taxon>Agaricomycotina</taxon>
        <taxon>Agaricomycetes</taxon>
        <taxon>Hymenochaetales</taxon>
        <taxon>Rickenellaceae</taxon>
        <taxon>Rickenella</taxon>
    </lineage>
</organism>
<dbReference type="AlphaFoldDB" id="A0A4Y7PS61"/>
<protein>
    <submittedName>
        <fullName evidence="2">Uncharacterized protein</fullName>
    </submittedName>
</protein>
<feature type="region of interest" description="Disordered" evidence="1">
    <location>
        <begin position="1"/>
        <end position="20"/>
    </location>
</feature>
<gene>
    <name evidence="2" type="ORF">BD410DRAFT_807016</name>
</gene>
<proteinExistence type="predicted"/>
<evidence type="ECO:0000313" key="2">
    <source>
        <dbReference type="EMBL" id="TDL17891.1"/>
    </source>
</evidence>
<feature type="compositionally biased region" description="Pro residues" evidence="1">
    <location>
        <begin position="1"/>
        <end position="10"/>
    </location>
</feature>
<accession>A0A4Y7PS61</accession>
<dbReference type="EMBL" id="ML170215">
    <property type="protein sequence ID" value="TDL17891.1"/>
    <property type="molecule type" value="Genomic_DNA"/>
</dbReference>
<dbReference type="VEuPathDB" id="FungiDB:BD410DRAFT_807016"/>
<keyword evidence="3" id="KW-1185">Reference proteome</keyword>
<reference evidence="2 3" key="1">
    <citation type="submission" date="2018-06" db="EMBL/GenBank/DDBJ databases">
        <title>A transcriptomic atlas of mushroom development highlights an independent origin of complex multicellularity.</title>
        <authorList>
            <consortium name="DOE Joint Genome Institute"/>
            <person name="Krizsan K."/>
            <person name="Almasi E."/>
            <person name="Merenyi Z."/>
            <person name="Sahu N."/>
            <person name="Viragh M."/>
            <person name="Koszo T."/>
            <person name="Mondo S."/>
            <person name="Kiss B."/>
            <person name="Balint B."/>
            <person name="Kues U."/>
            <person name="Barry K."/>
            <person name="Hegedus J.C."/>
            <person name="Henrissat B."/>
            <person name="Johnson J."/>
            <person name="Lipzen A."/>
            <person name="Ohm R."/>
            <person name="Nagy I."/>
            <person name="Pangilinan J."/>
            <person name="Yan J."/>
            <person name="Xiong Y."/>
            <person name="Grigoriev I.V."/>
            <person name="Hibbett D.S."/>
            <person name="Nagy L.G."/>
        </authorList>
    </citation>
    <scope>NUCLEOTIDE SEQUENCE [LARGE SCALE GENOMIC DNA]</scope>
    <source>
        <strain evidence="2 3">SZMC22713</strain>
    </source>
</reference>
<sequence>MGGIAPPPRQPSASLLPSNEPGAEAAAALPAAILVALPVTILIAYPQRVTAGCAEANMLAQAVQSYNALPFASSTPTGHHTLSVHGLKLIPSSEAGSNISDAFEGWDAKHAKRDKRERQAINGLLHYAFRETSHSPSLFGTTYKSKLTTSPLSRD</sequence>